<feature type="region of interest" description="Disordered" evidence="2">
    <location>
        <begin position="230"/>
        <end position="279"/>
    </location>
</feature>
<dbReference type="GO" id="GO:0016740">
    <property type="term" value="F:transferase activity"/>
    <property type="evidence" value="ECO:0007669"/>
    <property type="project" value="UniProtKB-KW"/>
</dbReference>
<feature type="compositionally biased region" description="Gly residues" evidence="2">
    <location>
        <begin position="266"/>
        <end position="275"/>
    </location>
</feature>
<accession>A0ABP8H8S4</accession>
<dbReference type="InterPro" id="IPR003673">
    <property type="entry name" value="CoA-Trfase_fam_III"/>
</dbReference>
<keyword evidence="1 3" id="KW-0808">Transferase</keyword>
<dbReference type="Gene3D" id="3.40.50.10540">
    <property type="entry name" value="Crotonobetainyl-coa:carnitine coa-transferase, domain 1"/>
    <property type="match status" value="1"/>
</dbReference>
<dbReference type="SUPFAM" id="SSF89796">
    <property type="entry name" value="CoA-transferase family III (CaiB/BaiF)"/>
    <property type="match status" value="1"/>
</dbReference>
<dbReference type="RefSeq" id="WP_345250658.1">
    <property type="nucleotide sequence ID" value="NZ_BAABFO010000014.1"/>
</dbReference>
<comment type="caution">
    <text evidence="3">The sequence shown here is derived from an EMBL/GenBank/DDBJ whole genome shotgun (WGS) entry which is preliminary data.</text>
</comment>
<dbReference type="Proteomes" id="UP001501671">
    <property type="component" value="Unassembled WGS sequence"/>
</dbReference>
<gene>
    <name evidence="3" type="ORF">GCM10023144_29870</name>
</gene>
<dbReference type="InterPro" id="IPR023606">
    <property type="entry name" value="CoA-Trfase_III_dom_1_sf"/>
</dbReference>
<dbReference type="EMBL" id="BAABFO010000014">
    <property type="protein sequence ID" value="GAA4335969.1"/>
    <property type="molecule type" value="Genomic_DNA"/>
</dbReference>
<evidence type="ECO:0000256" key="1">
    <source>
        <dbReference type="ARBA" id="ARBA00022679"/>
    </source>
</evidence>
<dbReference type="Gene3D" id="3.30.1540.10">
    <property type="entry name" value="formyl-coa transferase, domain 3"/>
    <property type="match status" value="1"/>
</dbReference>
<name>A0ABP8H8S4_9BURK</name>
<keyword evidence="4" id="KW-1185">Reference proteome</keyword>
<reference evidence="4" key="1">
    <citation type="journal article" date="2019" name="Int. J. Syst. Evol. Microbiol.">
        <title>The Global Catalogue of Microorganisms (GCM) 10K type strain sequencing project: providing services to taxonomists for standard genome sequencing and annotation.</title>
        <authorList>
            <consortium name="The Broad Institute Genomics Platform"/>
            <consortium name="The Broad Institute Genome Sequencing Center for Infectious Disease"/>
            <person name="Wu L."/>
            <person name="Ma J."/>
        </authorList>
    </citation>
    <scope>NUCLEOTIDE SEQUENCE [LARGE SCALE GENOMIC DNA]</scope>
    <source>
        <strain evidence="4">JCM 17666</strain>
    </source>
</reference>
<proteinExistence type="predicted"/>
<evidence type="ECO:0000313" key="3">
    <source>
        <dbReference type="EMBL" id="GAA4335969.1"/>
    </source>
</evidence>
<organism evidence="3 4">
    <name type="scientific">Pigmentiphaga soli</name>
    <dbReference type="NCBI Taxonomy" id="1007095"/>
    <lineage>
        <taxon>Bacteria</taxon>
        <taxon>Pseudomonadati</taxon>
        <taxon>Pseudomonadota</taxon>
        <taxon>Betaproteobacteria</taxon>
        <taxon>Burkholderiales</taxon>
        <taxon>Alcaligenaceae</taxon>
        <taxon>Pigmentiphaga</taxon>
    </lineage>
</organism>
<dbReference type="InterPro" id="IPR044855">
    <property type="entry name" value="CoA-Trfase_III_dom3_sf"/>
</dbReference>
<evidence type="ECO:0000313" key="4">
    <source>
        <dbReference type="Proteomes" id="UP001501671"/>
    </source>
</evidence>
<evidence type="ECO:0000256" key="2">
    <source>
        <dbReference type="SAM" id="MobiDB-lite"/>
    </source>
</evidence>
<dbReference type="InterPro" id="IPR050509">
    <property type="entry name" value="CoA-transferase_III"/>
</dbReference>
<sequence>MSYRVLEGWRVVDLGIVTAGASTSAVLADLGAEVIKVEGPHYTDPFREWTGVNFDSEWWNESAQFQATNRNKLSACIDLKRPEGTRLLLDLVAMADVVLENFRYGVLERLGIPFERLAAANPKIVLASISSQGQTGPDRDKSSFGSTLEASSGMAALMRYPGGRPQITGRGMNYPDQVASLFSASAVIAALIEARRGGRAIHVDLSQRELTAFLIAEELVAAGARRGAPAAEQGAGAGTPGQRDGADSATEAAGADREGAASEGNAGEGNAGEGIAGETSGVHAANDGLWVAVTAGRDALARVPGGAAGLAGWIARQRAQDAACALREMGAAAEVVWTAGRSELDAWPALADAFATDDCGRQVKGLPLRIGAEGPGTFRAAPPLGRDNRYVACEILGLGEEEYGRLCADGIFADRPSKARRR</sequence>
<protein>
    <submittedName>
        <fullName evidence="3">CoA transferase</fullName>
    </submittedName>
</protein>
<dbReference type="PANTHER" id="PTHR48228:SF6">
    <property type="entry name" value="L-CARNITINE COA-TRANSFERASE"/>
    <property type="match status" value="1"/>
</dbReference>
<dbReference type="Pfam" id="PF02515">
    <property type="entry name" value="CoA_transf_3"/>
    <property type="match status" value="1"/>
</dbReference>
<dbReference type="PANTHER" id="PTHR48228">
    <property type="entry name" value="SUCCINYL-COA--D-CITRAMALATE COA-TRANSFERASE"/>
    <property type="match status" value="1"/>
</dbReference>